<feature type="domain" description="RNase H type-1" evidence="1">
    <location>
        <begin position="42"/>
        <end position="140"/>
    </location>
</feature>
<name>A0A803PJP3_CANSA</name>
<accession>A0A803PJP3</accession>
<dbReference type="Pfam" id="PF13456">
    <property type="entry name" value="RVT_3"/>
    <property type="match status" value="1"/>
</dbReference>
<evidence type="ECO:0000259" key="1">
    <source>
        <dbReference type="Pfam" id="PF13456"/>
    </source>
</evidence>
<dbReference type="AlphaFoldDB" id="A0A803PJP3"/>
<protein>
    <recommendedName>
        <fullName evidence="1">RNase H type-1 domain-containing protein</fullName>
    </recommendedName>
</protein>
<dbReference type="InterPro" id="IPR036397">
    <property type="entry name" value="RNaseH_sf"/>
</dbReference>
<dbReference type="GO" id="GO:0003676">
    <property type="term" value="F:nucleic acid binding"/>
    <property type="evidence" value="ECO:0007669"/>
    <property type="project" value="InterPro"/>
</dbReference>
<dbReference type="Gramene" id="evm.model.05.1026">
    <property type="protein sequence ID" value="cds.evm.model.05.1026"/>
    <property type="gene ID" value="evm.TU.05.1026"/>
</dbReference>
<evidence type="ECO:0000313" key="3">
    <source>
        <dbReference type="Proteomes" id="UP000596661"/>
    </source>
</evidence>
<reference evidence="2" key="1">
    <citation type="submission" date="2018-11" db="EMBL/GenBank/DDBJ databases">
        <authorList>
            <person name="Grassa J C."/>
        </authorList>
    </citation>
    <scope>NUCLEOTIDE SEQUENCE [LARGE SCALE GENOMIC DNA]</scope>
</reference>
<dbReference type="InterPro" id="IPR012337">
    <property type="entry name" value="RNaseH-like_sf"/>
</dbReference>
<dbReference type="InterPro" id="IPR044730">
    <property type="entry name" value="RNase_H-like_dom_plant"/>
</dbReference>
<dbReference type="Proteomes" id="UP000596661">
    <property type="component" value="Chromosome 5"/>
</dbReference>
<dbReference type="CDD" id="cd06222">
    <property type="entry name" value="RNase_H_like"/>
    <property type="match status" value="1"/>
</dbReference>
<sequence>MGLIKDIRNRVKEMELRDVPLEVVDWVDLHVPVVENLDDMQCFHCDASTLDDAAGVAVVEVAEPNVALKVARERGVRKIKILSDSKVAIMALNNGCLPYAWGTYPVFESCLCVCKCFDLVVFAHCPRSLNGVADAVASWARCAKSRTLGLLKDIAPSVALSLY</sequence>
<reference evidence="2" key="2">
    <citation type="submission" date="2021-03" db="UniProtKB">
        <authorList>
            <consortium name="EnsemblPlants"/>
        </authorList>
    </citation>
    <scope>IDENTIFICATION</scope>
</reference>
<evidence type="ECO:0000313" key="2">
    <source>
        <dbReference type="EnsemblPlants" id="cds.evm.model.05.1026"/>
    </source>
</evidence>
<organism evidence="2 3">
    <name type="scientific">Cannabis sativa</name>
    <name type="common">Hemp</name>
    <name type="synonym">Marijuana</name>
    <dbReference type="NCBI Taxonomy" id="3483"/>
    <lineage>
        <taxon>Eukaryota</taxon>
        <taxon>Viridiplantae</taxon>
        <taxon>Streptophyta</taxon>
        <taxon>Embryophyta</taxon>
        <taxon>Tracheophyta</taxon>
        <taxon>Spermatophyta</taxon>
        <taxon>Magnoliopsida</taxon>
        <taxon>eudicotyledons</taxon>
        <taxon>Gunneridae</taxon>
        <taxon>Pentapetalae</taxon>
        <taxon>rosids</taxon>
        <taxon>fabids</taxon>
        <taxon>Rosales</taxon>
        <taxon>Cannabaceae</taxon>
        <taxon>Cannabis</taxon>
    </lineage>
</organism>
<dbReference type="Gene3D" id="3.30.420.10">
    <property type="entry name" value="Ribonuclease H-like superfamily/Ribonuclease H"/>
    <property type="match status" value="1"/>
</dbReference>
<dbReference type="InterPro" id="IPR002156">
    <property type="entry name" value="RNaseH_domain"/>
</dbReference>
<dbReference type="GO" id="GO:0004523">
    <property type="term" value="F:RNA-DNA hybrid ribonuclease activity"/>
    <property type="evidence" value="ECO:0007669"/>
    <property type="project" value="InterPro"/>
</dbReference>
<dbReference type="SUPFAM" id="SSF53098">
    <property type="entry name" value="Ribonuclease H-like"/>
    <property type="match status" value="1"/>
</dbReference>
<proteinExistence type="predicted"/>
<keyword evidence="3" id="KW-1185">Reference proteome</keyword>
<dbReference type="EnsemblPlants" id="evm.model.05.1026">
    <property type="protein sequence ID" value="cds.evm.model.05.1026"/>
    <property type="gene ID" value="evm.TU.05.1026"/>
</dbReference>
<dbReference type="EMBL" id="UZAU01000486">
    <property type="status" value="NOT_ANNOTATED_CDS"/>
    <property type="molecule type" value="Genomic_DNA"/>
</dbReference>